<gene>
    <name evidence="1" type="ORF">J529_3049</name>
</gene>
<dbReference type="AlphaFoldDB" id="A0A009T0I5"/>
<dbReference type="EMBL" id="JEXJ01000062">
    <property type="protein sequence ID" value="EXC48049.1"/>
    <property type="molecule type" value="Genomic_DNA"/>
</dbReference>
<proteinExistence type="predicted"/>
<sequence length="40" mass="4862">MIERKQRVFCLNLCLEETNKLMHLCKLSPLFFQLNLTVFF</sequence>
<protein>
    <submittedName>
        <fullName evidence="1">Uncharacterized protein</fullName>
    </submittedName>
</protein>
<comment type="caution">
    <text evidence="1">The sequence shown here is derived from an EMBL/GenBank/DDBJ whole genome shotgun (WGS) entry which is preliminary data.</text>
</comment>
<name>A0A009T0I5_ACIBA</name>
<dbReference type="Proteomes" id="UP000020735">
    <property type="component" value="Unassembled WGS sequence"/>
</dbReference>
<evidence type="ECO:0000313" key="2">
    <source>
        <dbReference type="Proteomes" id="UP000020735"/>
    </source>
</evidence>
<organism evidence="1 2">
    <name type="scientific">Acinetobacter baumannii 99063</name>
    <dbReference type="NCBI Taxonomy" id="1310630"/>
    <lineage>
        <taxon>Bacteria</taxon>
        <taxon>Pseudomonadati</taxon>
        <taxon>Pseudomonadota</taxon>
        <taxon>Gammaproteobacteria</taxon>
        <taxon>Moraxellales</taxon>
        <taxon>Moraxellaceae</taxon>
        <taxon>Acinetobacter</taxon>
        <taxon>Acinetobacter calcoaceticus/baumannii complex</taxon>
    </lineage>
</organism>
<reference evidence="1 2" key="1">
    <citation type="submission" date="2014-02" db="EMBL/GenBank/DDBJ databases">
        <title>Comparative genomics and transcriptomics to identify genetic mechanisms underlying the emergence of carbapenem resistant Acinetobacter baumannii (CRAb).</title>
        <authorList>
            <person name="Harris A.D."/>
            <person name="Johnson K.J."/>
            <person name="George J."/>
            <person name="Shefchek K."/>
            <person name="Daugherty S.C."/>
            <person name="Parankush S."/>
            <person name="Sadzewicz L."/>
            <person name="Tallon L."/>
            <person name="Sengamalay N."/>
            <person name="Hazen T.H."/>
            <person name="Rasko D.A."/>
        </authorList>
    </citation>
    <scope>NUCLEOTIDE SEQUENCE [LARGE SCALE GENOMIC DNA]</scope>
    <source>
        <strain evidence="1 2">99063</strain>
    </source>
</reference>
<accession>A0A009T0I5</accession>
<evidence type="ECO:0000313" key="1">
    <source>
        <dbReference type="EMBL" id="EXC48049.1"/>
    </source>
</evidence>